<protein>
    <submittedName>
        <fullName evidence="3">Chromosome partition protein smc</fullName>
    </submittedName>
</protein>
<reference evidence="3" key="1">
    <citation type="journal article" date="2015" name="Proc. Natl. Acad. Sci. U.S.A.">
        <title>Networks of energetic and metabolic interactions define dynamics in microbial communities.</title>
        <authorList>
            <person name="Embree M."/>
            <person name="Liu J.K."/>
            <person name="Al-Bassam M.M."/>
            <person name="Zengler K."/>
        </authorList>
    </citation>
    <scope>NUCLEOTIDE SEQUENCE</scope>
</reference>
<sequence length="410" mass="46027">MKGGTADLAALEAALDTTTDEIGQLGKRMEQLKKRLDDTDIPALSEQIEKKRREHEDVERRLRNKESDINDLSRERQHFSARVEELKADAGRITAANQELDLGTAAAKDQIEESREKIRAIEERQKEFSGELETLRSRHSAVADAIRESEKKILEYDGARERLRIQIDALCERQVTLSGEIEQLRATVGDATTTLTLREIEDGIAESSAAMRKIGAVNMLAIEEYDRVEARVSERSEKKEVLSRERTTLLERIERFEMMKYEAFMTAFRAIDGNFRDIFARLTSGNGHLILENEEDPFSGGLSFAVQPRGKPVHLLSALSGGEKSLTTLAFIFSIQQHIPAPFYAFDEVDMSLDGSNVERISAMIRELSPTSQFIIVSLRKPMIDGADRILGVSLLPDKSSFVTGVRADV</sequence>
<dbReference type="Gene3D" id="1.10.287.1490">
    <property type="match status" value="1"/>
</dbReference>
<name>A0A0W8F4W2_9ZZZZ</name>
<dbReference type="Pfam" id="PF02463">
    <property type="entry name" value="SMC_N"/>
    <property type="match status" value="1"/>
</dbReference>
<organism evidence="3">
    <name type="scientific">hydrocarbon metagenome</name>
    <dbReference type="NCBI Taxonomy" id="938273"/>
    <lineage>
        <taxon>unclassified sequences</taxon>
        <taxon>metagenomes</taxon>
        <taxon>ecological metagenomes</taxon>
    </lineage>
</organism>
<dbReference type="SUPFAM" id="SSF52540">
    <property type="entry name" value="P-loop containing nucleoside triphosphate hydrolases"/>
    <property type="match status" value="1"/>
</dbReference>
<dbReference type="SUPFAM" id="SSF57997">
    <property type="entry name" value="Tropomyosin"/>
    <property type="match status" value="1"/>
</dbReference>
<comment type="caution">
    <text evidence="3">The sequence shown here is derived from an EMBL/GenBank/DDBJ whole genome shotgun (WGS) entry which is preliminary data.</text>
</comment>
<gene>
    <name evidence="3" type="ORF">ASZ90_014491</name>
</gene>
<dbReference type="InterPro" id="IPR027417">
    <property type="entry name" value="P-loop_NTPase"/>
</dbReference>
<keyword evidence="1" id="KW-0175">Coiled coil</keyword>
<evidence type="ECO:0000313" key="3">
    <source>
        <dbReference type="EMBL" id="KUG15837.1"/>
    </source>
</evidence>
<dbReference type="AlphaFoldDB" id="A0A0W8F4W2"/>
<feature type="coiled-coil region" evidence="1">
    <location>
        <begin position="8"/>
        <end position="138"/>
    </location>
</feature>
<evidence type="ECO:0000259" key="2">
    <source>
        <dbReference type="Pfam" id="PF02463"/>
    </source>
</evidence>
<dbReference type="EMBL" id="LNQE01001524">
    <property type="protein sequence ID" value="KUG15837.1"/>
    <property type="molecule type" value="Genomic_DNA"/>
</dbReference>
<proteinExistence type="predicted"/>
<accession>A0A0W8F4W2</accession>
<evidence type="ECO:0000256" key="1">
    <source>
        <dbReference type="SAM" id="Coils"/>
    </source>
</evidence>
<dbReference type="PANTHER" id="PTHR43977">
    <property type="entry name" value="STRUCTURAL MAINTENANCE OF CHROMOSOMES PROTEIN 3"/>
    <property type="match status" value="1"/>
</dbReference>
<dbReference type="Gene3D" id="3.40.50.300">
    <property type="entry name" value="P-loop containing nucleotide triphosphate hydrolases"/>
    <property type="match status" value="1"/>
</dbReference>
<feature type="domain" description="RecF/RecN/SMC N-terminal" evidence="2">
    <location>
        <begin position="81"/>
        <end position="395"/>
    </location>
</feature>
<dbReference type="InterPro" id="IPR003395">
    <property type="entry name" value="RecF/RecN/SMC_N"/>
</dbReference>